<sequence>MTKKRIDKSVINITSLTDETDEKTYWLKKKPEDRLKALEMMRVINYGEDATTARLQRFFEIAEFKTS</sequence>
<dbReference type="EMBL" id="WMIA01000001">
    <property type="protein sequence ID" value="MTF37570.1"/>
    <property type="molecule type" value="Genomic_DNA"/>
</dbReference>
<dbReference type="RefSeq" id="WP_015218234.1">
    <property type="nucleotide sequence ID" value="NZ_WMIA01000001.1"/>
</dbReference>
<accession>A0A844GP08</accession>
<evidence type="ECO:0000313" key="1">
    <source>
        <dbReference type="EMBL" id="MTF37570.1"/>
    </source>
</evidence>
<proteinExistence type="predicted"/>
<dbReference type="Proteomes" id="UP000437131">
    <property type="component" value="Unassembled WGS sequence"/>
</dbReference>
<reference evidence="1 2" key="1">
    <citation type="submission" date="2019-11" db="EMBL/GenBank/DDBJ databases">
        <title>Isolation of a new High Light Tolerant Cyanobacteria.</title>
        <authorList>
            <person name="Dobson Z."/>
            <person name="Vaughn N."/>
            <person name="Vaughn M."/>
            <person name="Fromme P."/>
            <person name="Mazor Y."/>
        </authorList>
    </citation>
    <scope>NUCLEOTIDE SEQUENCE [LARGE SCALE GENOMIC DNA]</scope>
    <source>
        <strain evidence="1 2">0216</strain>
    </source>
</reference>
<name>A0A844GP08_9CHRO</name>
<organism evidence="1 2">
    <name type="scientific">Cyanobacterium aponinum 0216</name>
    <dbReference type="NCBI Taxonomy" id="2676140"/>
    <lineage>
        <taxon>Bacteria</taxon>
        <taxon>Bacillati</taxon>
        <taxon>Cyanobacteriota</taxon>
        <taxon>Cyanophyceae</taxon>
        <taxon>Oscillatoriophycideae</taxon>
        <taxon>Chroococcales</taxon>
        <taxon>Geminocystaceae</taxon>
        <taxon>Cyanobacterium</taxon>
    </lineage>
</organism>
<gene>
    <name evidence="1" type="ORF">GGC33_01290</name>
</gene>
<evidence type="ECO:0000313" key="2">
    <source>
        <dbReference type="Proteomes" id="UP000437131"/>
    </source>
</evidence>
<dbReference type="AlphaFoldDB" id="A0A844GP08"/>
<comment type="caution">
    <text evidence="1">The sequence shown here is derived from an EMBL/GenBank/DDBJ whole genome shotgun (WGS) entry which is preliminary data.</text>
</comment>
<protein>
    <submittedName>
        <fullName evidence="1">Uncharacterized protein</fullName>
    </submittedName>
</protein>